<dbReference type="AlphaFoldDB" id="A0A746YRZ9"/>
<sequence>MTTITKGWLQQTIAEFENTRDDIPFGLSDDDARILIVLKRALASLEREQVRHEHAEWSDATFGDVGPIGPLKHLSKEALEAAADPSDPLEWADMQFLLWDAQRRMGFSDEFITRAMIEKLEINKSRQWPEPKDGEPRLHIKEQPTPVVPEEMNFSTACNFVQINGMAKEERTTLAMRAWNACRAAMLNGGKS</sequence>
<gene>
    <name evidence="2" type="ORF">G8J39_000485</name>
</gene>
<evidence type="ECO:0000259" key="1">
    <source>
        <dbReference type="Pfam" id="PF04447"/>
    </source>
</evidence>
<proteinExistence type="predicted"/>
<organism evidence="2">
    <name type="scientific">Salmonella enterica</name>
    <name type="common">Salmonella choleraesuis</name>
    <dbReference type="NCBI Taxonomy" id="28901"/>
    <lineage>
        <taxon>Bacteria</taxon>
        <taxon>Pseudomonadati</taxon>
        <taxon>Pseudomonadota</taxon>
        <taxon>Gammaproteobacteria</taxon>
        <taxon>Enterobacterales</taxon>
        <taxon>Enterobacteriaceae</taxon>
        <taxon>Salmonella</taxon>
    </lineage>
</organism>
<dbReference type="Pfam" id="PF04447">
    <property type="entry name" value="dATP-dGTP_PPHyd"/>
    <property type="match status" value="1"/>
</dbReference>
<dbReference type="InterPro" id="IPR007538">
    <property type="entry name" value="dATP/dGTP_dipphydrolase_MazZ"/>
</dbReference>
<reference evidence="2" key="2">
    <citation type="submission" date="2020-02" db="EMBL/GenBank/DDBJ databases">
        <authorList>
            <consortium name="NCBI Pathogen Detection Project"/>
        </authorList>
    </citation>
    <scope>NUCLEOTIDE SEQUENCE</scope>
    <source>
        <strain evidence="2">MA.JE_S09-001708</strain>
    </source>
</reference>
<reference evidence="2" key="1">
    <citation type="journal article" date="2018" name="Genome Biol.">
        <title>SKESA: strategic k-mer extension for scrupulous assemblies.</title>
        <authorList>
            <person name="Souvorov A."/>
            <person name="Agarwala R."/>
            <person name="Lipman D.J."/>
        </authorList>
    </citation>
    <scope>NUCLEOTIDE SEQUENCE</scope>
    <source>
        <strain evidence="2">MA.JE_S09-001708</strain>
    </source>
</reference>
<name>A0A746YRZ9_SALER</name>
<dbReference type="EMBL" id="DAAVCC010000001">
    <property type="protein sequence ID" value="HAF4178093.1"/>
    <property type="molecule type" value="Genomic_DNA"/>
</dbReference>
<feature type="domain" description="dATP/dGTP diphosphohydrolase MazZ" evidence="1">
    <location>
        <begin position="51"/>
        <end position="144"/>
    </location>
</feature>
<comment type="caution">
    <text evidence="2">The sequence shown here is derived from an EMBL/GenBank/DDBJ whole genome shotgun (WGS) entry which is preliminary data.</text>
</comment>
<accession>A0A746YRZ9</accession>
<protein>
    <submittedName>
        <fullName evidence="2">DUF550 domain-containing protein</fullName>
    </submittedName>
</protein>
<evidence type="ECO:0000313" key="2">
    <source>
        <dbReference type="EMBL" id="HAF4178093.1"/>
    </source>
</evidence>